<organism evidence="9 10">
    <name type="scientific">Nicrophorus vespilloides</name>
    <name type="common">Boreal carrion beetle</name>
    <dbReference type="NCBI Taxonomy" id="110193"/>
    <lineage>
        <taxon>Eukaryota</taxon>
        <taxon>Metazoa</taxon>
        <taxon>Ecdysozoa</taxon>
        <taxon>Arthropoda</taxon>
        <taxon>Hexapoda</taxon>
        <taxon>Insecta</taxon>
        <taxon>Pterygota</taxon>
        <taxon>Neoptera</taxon>
        <taxon>Endopterygota</taxon>
        <taxon>Coleoptera</taxon>
        <taxon>Polyphaga</taxon>
        <taxon>Staphyliniformia</taxon>
        <taxon>Silphidae</taxon>
        <taxon>Nicrophorinae</taxon>
        <taxon>Nicrophorus</taxon>
    </lineage>
</organism>
<feature type="domain" description="Peptidase S1" evidence="8">
    <location>
        <begin position="22"/>
        <end position="259"/>
    </location>
</feature>
<evidence type="ECO:0000259" key="8">
    <source>
        <dbReference type="PROSITE" id="PS50240"/>
    </source>
</evidence>
<evidence type="ECO:0000256" key="1">
    <source>
        <dbReference type="ARBA" id="ARBA00007664"/>
    </source>
</evidence>
<dbReference type="GeneID" id="108556839"/>
<dbReference type="InterPro" id="IPR043504">
    <property type="entry name" value="Peptidase_S1_PA_chymotrypsin"/>
</dbReference>
<comment type="similarity">
    <text evidence="1">Belongs to the peptidase S1 family.</text>
</comment>
<dbReference type="PANTHER" id="PTHR24276">
    <property type="entry name" value="POLYSERASE-RELATED"/>
    <property type="match status" value="1"/>
</dbReference>
<keyword evidence="9" id="KW-1185">Reference proteome</keyword>
<dbReference type="SMART" id="SM00020">
    <property type="entry name" value="Tryp_SPc"/>
    <property type="match status" value="1"/>
</dbReference>
<dbReference type="InterPro" id="IPR001254">
    <property type="entry name" value="Trypsin_dom"/>
</dbReference>
<evidence type="ECO:0000256" key="7">
    <source>
        <dbReference type="SAM" id="SignalP"/>
    </source>
</evidence>
<protein>
    <submittedName>
        <fullName evidence="10">Trypsin-1-like</fullName>
    </submittedName>
</protein>
<feature type="signal peptide" evidence="7">
    <location>
        <begin position="1"/>
        <end position="16"/>
    </location>
</feature>
<keyword evidence="2 6" id="KW-0645">Protease</keyword>
<dbReference type="SUPFAM" id="SSF50494">
    <property type="entry name" value="Trypsin-like serine proteases"/>
    <property type="match status" value="1"/>
</dbReference>
<dbReference type="CDD" id="cd00190">
    <property type="entry name" value="Tryp_SPc"/>
    <property type="match status" value="1"/>
</dbReference>
<evidence type="ECO:0000256" key="3">
    <source>
        <dbReference type="ARBA" id="ARBA00022801"/>
    </source>
</evidence>
<dbReference type="InterPro" id="IPR009003">
    <property type="entry name" value="Peptidase_S1_PA"/>
</dbReference>
<dbReference type="Gene3D" id="2.40.10.10">
    <property type="entry name" value="Trypsin-like serine proteases"/>
    <property type="match status" value="1"/>
</dbReference>
<dbReference type="PRINTS" id="PR00722">
    <property type="entry name" value="CHYMOTRYPSIN"/>
</dbReference>
<dbReference type="RefSeq" id="XP_017768611.1">
    <property type="nucleotide sequence ID" value="XM_017913122.1"/>
</dbReference>
<evidence type="ECO:0000256" key="4">
    <source>
        <dbReference type="ARBA" id="ARBA00022825"/>
    </source>
</evidence>
<dbReference type="InterPro" id="IPR018114">
    <property type="entry name" value="TRYPSIN_HIS"/>
</dbReference>
<dbReference type="PANTHER" id="PTHR24276:SF95">
    <property type="entry name" value="PEPTIDASE S1 DOMAIN-CONTAINING PROTEIN"/>
    <property type="match status" value="1"/>
</dbReference>
<evidence type="ECO:0000256" key="5">
    <source>
        <dbReference type="ARBA" id="ARBA00023157"/>
    </source>
</evidence>
<evidence type="ECO:0000256" key="6">
    <source>
        <dbReference type="RuleBase" id="RU363034"/>
    </source>
</evidence>
<name>A0ABM1M211_NICVS</name>
<evidence type="ECO:0000313" key="10">
    <source>
        <dbReference type="RefSeq" id="XP_017768611.1"/>
    </source>
</evidence>
<dbReference type="Proteomes" id="UP000695000">
    <property type="component" value="Unplaced"/>
</dbReference>
<dbReference type="PROSITE" id="PS00135">
    <property type="entry name" value="TRYPSIN_SER"/>
    <property type="match status" value="1"/>
</dbReference>
<accession>A0ABM1M211</accession>
<dbReference type="InterPro" id="IPR050430">
    <property type="entry name" value="Peptidase_S1"/>
</dbReference>
<dbReference type="PROSITE" id="PS50240">
    <property type="entry name" value="TRYPSIN_DOM"/>
    <property type="match status" value="1"/>
</dbReference>
<keyword evidence="4 6" id="KW-0720">Serine protease</keyword>
<dbReference type="InterPro" id="IPR033116">
    <property type="entry name" value="TRYPSIN_SER"/>
</dbReference>
<gene>
    <name evidence="10" type="primary">LOC108556839</name>
</gene>
<evidence type="ECO:0000313" key="9">
    <source>
        <dbReference type="Proteomes" id="UP000695000"/>
    </source>
</evidence>
<dbReference type="Pfam" id="PF00089">
    <property type="entry name" value="Trypsin"/>
    <property type="match status" value="1"/>
</dbReference>
<keyword evidence="3 6" id="KW-0378">Hydrolase</keyword>
<feature type="chain" id="PRO_5045192349" evidence="7">
    <location>
        <begin position="17"/>
        <end position="261"/>
    </location>
</feature>
<dbReference type="InterPro" id="IPR001314">
    <property type="entry name" value="Peptidase_S1A"/>
</dbReference>
<keyword evidence="7" id="KW-0732">Signal</keyword>
<reference evidence="10" key="1">
    <citation type="submission" date="2025-08" db="UniProtKB">
        <authorList>
            <consortium name="RefSeq"/>
        </authorList>
    </citation>
    <scope>IDENTIFICATION</scope>
    <source>
        <tissue evidence="10">Whole Larva</tissue>
    </source>
</reference>
<sequence>MKCFVVLAALAACAYAAPSGFITNGEDAKLGQFPHQISLQWGIMGLFQHMCGGSIIAPEWILTAGHCITELPIAGDMKIRAGILQLTDSEHMQEIEVVERIVHPDYQGGVNPNDIALLKLAKPLEFNDYVQPIGLPKEGVIPEGESTLSGWGSTSTGQIPSMPNTLQTINLPVLPHQECADALTAIMGSPEPLTTSNVCTGPLTGGKSACSGDSGGPLVQDKTIIGIVSWGIMPCGSEGAPSVYTQVSSFNDFIHRHVRNL</sequence>
<proteinExistence type="inferred from homology"/>
<dbReference type="PROSITE" id="PS00134">
    <property type="entry name" value="TRYPSIN_HIS"/>
    <property type="match status" value="1"/>
</dbReference>
<keyword evidence="5" id="KW-1015">Disulfide bond</keyword>
<evidence type="ECO:0000256" key="2">
    <source>
        <dbReference type="ARBA" id="ARBA00022670"/>
    </source>
</evidence>